<gene>
    <name evidence="3" type="ORF">DH2020_011353</name>
</gene>
<proteinExistence type="predicted"/>
<feature type="compositionally biased region" description="Polar residues" evidence="1">
    <location>
        <begin position="45"/>
        <end position="61"/>
    </location>
</feature>
<reference evidence="3 4" key="1">
    <citation type="journal article" date="2021" name="Comput. Struct. Biotechnol. J.">
        <title>De novo genome assembly of the potent medicinal plant Rehmannia glutinosa using nanopore technology.</title>
        <authorList>
            <person name="Ma L."/>
            <person name="Dong C."/>
            <person name="Song C."/>
            <person name="Wang X."/>
            <person name="Zheng X."/>
            <person name="Niu Y."/>
            <person name="Chen S."/>
            <person name="Feng W."/>
        </authorList>
    </citation>
    <scope>NUCLEOTIDE SEQUENCE [LARGE SCALE GENOMIC DNA]</scope>
    <source>
        <strain evidence="3">DH-2019</strain>
    </source>
</reference>
<dbReference type="InterPro" id="IPR009057">
    <property type="entry name" value="Homeodomain-like_sf"/>
</dbReference>
<organism evidence="3 4">
    <name type="scientific">Rehmannia glutinosa</name>
    <name type="common">Chinese foxglove</name>
    <dbReference type="NCBI Taxonomy" id="99300"/>
    <lineage>
        <taxon>Eukaryota</taxon>
        <taxon>Viridiplantae</taxon>
        <taxon>Streptophyta</taxon>
        <taxon>Embryophyta</taxon>
        <taxon>Tracheophyta</taxon>
        <taxon>Spermatophyta</taxon>
        <taxon>Magnoliopsida</taxon>
        <taxon>eudicotyledons</taxon>
        <taxon>Gunneridae</taxon>
        <taxon>Pentapetalae</taxon>
        <taxon>asterids</taxon>
        <taxon>lamiids</taxon>
        <taxon>Lamiales</taxon>
        <taxon>Orobanchaceae</taxon>
        <taxon>Rehmannieae</taxon>
        <taxon>Rehmannia</taxon>
    </lineage>
</organism>
<keyword evidence="4" id="KW-1185">Reference proteome</keyword>
<dbReference type="InterPro" id="IPR001005">
    <property type="entry name" value="SANT/Myb"/>
</dbReference>
<dbReference type="Gene3D" id="1.10.10.60">
    <property type="entry name" value="Homeodomain-like"/>
    <property type="match status" value="1"/>
</dbReference>
<protein>
    <recommendedName>
        <fullName evidence="2">Myb-like domain-containing protein</fullName>
    </recommendedName>
</protein>
<feature type="domain" description="Myb-like" evidence="2">
    <location>
        <begin position="64"/>
        <end position="123"/>
    </location>
</feature>
<dbReference type="PROSITE" id="PS50090">
    <property type="entry name" value="MYB_LIKE"/>
    <property type="match status" value="1"/>
</dbReference>
<sequence>MIDREKHLEEDKRAEANENNQSKVSEANVNIACGDGNKNDEASRTLKQPQQPSVKLATNTYGSGGKRKRLLWTEKEEEALRAGVEIFSKEPIKNVPWRKILGLGLFDKTRTPNDLKDKWKNMRKGTIIFFIILN</sequence>
<accession>A0ABR0XD48</accession>
<dbReference type="Pfam" id="PF00249">
    <property type="entry name" value="Myb_DNA-binding"/>
    <property type="match status" value="1"/>
</dbReference>
<feature type="compositionally biased region" description="Polar residues" evidence="1">
    <location>
        <begin position="17"/>
        <end position="28"/>
    </location>
</feature>
<dbReference type="EMBL" id="JABTTQ020000005">
    <property type="protein sequence ID" value="KAK6157105.1"/>
    <property type="molecule type" value="Genomic_DNA"/>
</dbReference>
<evidence type="ECO:0000313" key="3">
    <source>
        <dbReference type="EMBL" id="KAK6157105.1"/>
    </source>
</evidence>
<dbReference type="CDD" id="cd11660">
    <property type="entry name" value="SANT_TRF"/>
    <property type="match status" value="1"/>
</dbReference>
<evidence type="ECO:0000256" key="1">
    <source>
        <dbReference type="SAM" id="MobiDB-lite"/>
    </source>
</evidence>
<feature type="region of interest" description="Disordered" evidence="1">
    <location>
        <begin position="1"/>
        <end position="64"/>
    </location>
</feature>
<dbReference type="PANTHER" id="PTHR47863:SF5">
    <property type="entry name" value="HOMEODOMAIN-LIKE PROTEIN WITH RING_FYVE_PHD-TYPE ZINC FINGER DOMAIN-CONTAINING PROTEIN-RELATED"/>
    <property type="match status" value="1"/>
</dbReference>
<dbReference type="SMART" id="SM00717">
    <property type="entry name" value="SANT"/>
    <property type="match status" value="1"/>
</dbReference>
<feature type="compositionally biased region" description="Basic and acidic residues" evidence="1">
    <location>
        <begin position="1"/>
        <end position="16"/>
    </location>
</feature>
<dbReference type="SUPFAM" id="SSF46689">
    <property type="entry name" value="Homeodomain-like"/>
    <property type="match status" value="1"/>
</dbReference>
<dbReference type="Proteomes" id="UP001318860">
    <property type="component" value="Unassembled WGS sequence"/>
</dbReference>
<name>A0ABR0XD48_REHGL</name>
<dbReference type="PANTHER" id="PTHR47863">
    <property type="entry name" value="RING/FYVE/PHD ZINC FINGER SUPERFAMILY PROTEIN"/>
    <property type="match status" value="1"/>
</dbReference>
<evidence type="ECO:0000259" key="2">
    <source>
        <dbReference type="PROSITE" id="PS50090"/>
    </source>
</evidence>
<evidence type="ECO:0000313" key="4">
    <source>
        <dbReference type="Proteomes" id="UP001318860"/>
    </source>
</evidence>
<comment type="caution">
    <text evidence="3">The sequence shown here is derived from an EMBL/GenBank/DDBJ whole genome shotgun (WGS) entry which is preliminary data.</text>
</comment>